<evidence type="ECO:0000313" key="6">
    <source>
        <dbReference type="EMBL" id="PVE45279.1"/>
    </source>
</evidence>
<dbReference type="PANTHER" id="PTHR22981">
    <property type="entry name" value="3-HYDROXYISOBUTYRATE DEHYDROGENASE-RELATED"/>
    <property type="match status" value="1"/>
</dbReference>
<dbReference type="RefSeq" id="WP_107751776.1">
    <property type="nucleotide sequence ID" value="NZ_JBLWSZ010000018.1"/>
</dbReference>
<dbReference type="Gene3D" id="3.40.50.720">
    <property type="entry name" value="NAD(P)-binding Rossmann-like Domain"/>
    <property type="match status" value="1"/>
</dbReference>
<proteinExistence type="predicted"/>
<dbReference type="AlphaFoldDB" id="A0A2T7UKV4"/>
<dbReference type="GO" id="GO:0016616">
    <property type="term" value="F:oxidoreductase activity, acting on the CH-OH group of donors, NAD or NADP as acceptor"/>
    <property type="evidence" value="ECO:0007669"/>
    <property type="project" value="TreeGrafter"/>
</dbReference>
<evidence type="ECO:0000256" key="2">
    <source>
        <dbReference type="ARBA" id="ARBA00023027"/>
    </source>
</evidence>
<feature type="domain" description="6-phosphogluconate dehydrogenase NADP-binding" evidence="4">
    <location>
        <begin position="4"/>
        <end position="154"/>
    </location>
</feature>
<accession>A0A2T7UKV4</accession>
<organism evidence="6 7">
    <name type="scientific">Pararhodobacter aggregans</name>
    <dbReference type="NCBI Taxonomy" id="404875"/>
    <lineage>
        <taxon>Bacteria</taxon>
        <taxon>Pseudomonadati</taxon>
        <taxon>Pseudomonadota</taxon>
        <taxon>Alphaproteobacteria</taxon>
        <taxon>Rhodobacterales</taxon>
        <taxon>Paracoccaceae</taxon>
        <taxon>Pararhodobacter</taxon>
    </lineage>
</organism>
<sequence>MGRTIGFIGVGNMGRPMAERLMAAGFDLVIHDANAAAVASLVEAGARSVASAEALSDAVDTVFLSLPTPPIVEAVGRQLQGKALRRVIDLSTTGPQKSRELSAALGARGVRWLDSPVSGGVGGAVAGTLAVMFSGPREDFDDLQDMLKALGKPFYIGAEPGLAQTMKLVNNCLSAAAMTLSSEAVVMGVKAGIDARTVVEVINAGSGRNTATMQKFPQSILNGAFDYGFHTGLMQKDVALFVRTAEELGLDLPGCRSVLAAWDEALEKLGAGSDFTRIVTLTEERAGVQARG</sequence>
<reference evidence="6 7" key="1">
    <citation type="journal article" date="2011" name="Syst. Appl. Microbiol.">
        <title>Defluviimonas denitrificans gen. nov., sp. nov., and Pararhodobacter aggregans gen. nov., sp. nov., non-phototrophic Rhodobacteraceae from the biofilter of a marine aquaculture.</title>
        <authorList>
            <person name="Foesel B.U."/>
            <person name="Drake H.L."/>
            <person name="Schramm A."/>
        </authorList>
    </citation>
    <scope>NUCLEOTIDE SEQUENCE [LARGE SCALE GENOMIC DNA]</scope>
    <source>
        <strain evidence="6 7">D1-19</strain>
    </source>
</reference>
<comment type="caution">
    <text evidence="6">The sequence shown here is derived from an EMBL/GenBank/DDBJ whole genome shotgun (WGS) entry which is preliminary data.</text>
</comment>
<dbReference type="Gene3D" id="1.10.1040.10">
    <property type="entry name" value="N-(1-d-carboxylethyl)-l-norvaline Dehydrogenase, domain 2"/>
    <property type="match status" value="1"/>
</dbReference>
<keyword evidence="2" id="KW-0520">NAD</keyword>
<dbReference type="InterPro" id="IPR015815">
    <property type="entry name" value="HIBADH-related"/>
</dbReference>
<dbReference type="Pfam" id="PF03446">
    <property type="entry name" value="NAD_binding_2"/>
    <property type="match status" value="1"/>
</dbReference>
<dbReference type="EMBL" id="QDDR01000016">
    <property type="protein sequence ID" value="PVE45279.1"/>
    <property type="molecule type" value="Genomic_DNA"/>
</dbReference>
<dbReference type="GO" id="GO:0051287">
    <property type="term" value="F:NAD binding"/>
    <property type="evidence" value="ECO:0007669"/>
    <property type="project" value="InterPro"/>
</dbReference>
<dbReference type="PANTHER" id="PTHR22981:SF7">
    <property type="entry name" value="3-HYDROXYISOBUTYRATE DEHYDROGENASE, MITOCHONDRIAL"/>
    <property type="match status" value="1"/>
</dbReference>
<evidence type="ECO:0000259" key="5">
    <source>
        <dbReference type="Pfam" id="PF14833"/>
    </source>
</evidence>
<dbReference type="SUPFAM" id="SSF51735">
    <property type="entry name" value="NAD(P)-binding Rossmann-fold domains"/>
    <property type="match status" value="1"/>
</dbReference>
<evidence type="ECO:0000313" key="7">
    <source>
        <dbReference type="Proteomes" id="UP000244810"/>
    </source>
</evidence>
<dbReference type="Pfam" id="PF14833">
    <property type="entry name" value="NAD_binding_11"/>
    <property type="match status" value="1"/>
</dbReference>
<dbReference type="OrthoDB" id="9812907at2"/>
<dbReference type="InterPro" id="IPR006115">
    <property type="entry name" value="6PGDH_NADP-bd"/>
</dbReference>
<evidence type="ECO:0000259" key="4">
    <source>
        <dbReference type="Pfam" id="PF03446"/>
    </source>
</evidence>
<feature type="active site" evidence="3">
    <location>
        <position position="167"/>
    </location>
</feature>
<dbReference type="GO" id="GO:0050661">
    <property type="term" value="F:NADP binding"/>
    <property type="evidence" value="ECO:0007669"/>
    <property type="project" value="InterPro"/>
</dbReference>
<name>A0A2T7UKV4_9RHOB</name>
<dbReference type="InterPro" id="IPR013328">
    <property type="entry name" value="6PGD_dom2"/>
</dbReference>
<dbReference type="InterPro" id="IPR036291">
    <property type="entry name" value="NAD(P)-bd_dom_sf"/>
</dbReference>
<protein>
    <submittedName>
        <fullName evidence="6">Oxidoreductase</fullName>
    </submittedName>
</protein>
<keyword evidence="1" id="KW-0560">Oxidoreductase</keyword>
<dbReference type="InterPro" id="IPR029154">
    <property type="entry name" value="HIBADH-like_NADP-bd"/>
</dbReference>
<evidence type="ECO:0000256" key="3">
    <source>
        <dbReference type="PIRSR" id="PIRSR000103-1"/>
    </source>
</evidence>
<keyword evidence="7" id="KW-1185">Reference proteome</keyword>
<dbReference type="InterPro" id="IPR008927">
    <property type="entry name" value="6-PGluconate_DH-like_C_sf"/>
</dbReference>
<evidence type="ECO:0000256" key="1">
    <source>
        <dbReference type="ARBA" id="ARBA00023002"/>
    </source>
</evidence>
<feature type="domain" description="3-hydroxyisobutyrate dehydrogenase-like NAD-binding" evidence="5">
    <location>
        <begin position="161"/>
        <end position="281"/>
    </location>
</feature>
<gene>
    <name evidence="6" type="ORF">DDE23_22165</name>
</gene>
<dbReference type="PIRSF" id="PIRSF000103">
    <property type="entry name" value="HIBADH"/>
    <property type="match status" value="1"/>
</dbReference>
<dbReference type="Proteomes" id="UP000244810">
    <property type="component" value="Unassembled WGS sequence"/>
</dbReference>
<dbReference type="SUPFAM" id="SSF48179">
    <property type="entry name" value="6-phosphogluconate dehydrogenase C-terminal domain-like"/>
    <property type="match status" value="1"/>
</dbReference>